<feature type="transmembrane region" description="Helical" evidence="1">
    <location>
        <begin position="114"/>
        <end position="136"/>
    </location>
</feature>
<comment type="caution">
    <text evidence="2">The sequence shown here is derived from an EMBL/GenBank/DDBJ whole genome shotgun (WGS) entry which is preliminary data.</text>
</comment>
<protein>
    <submittedName>
        <fullName evidence="2">Uncharacterized protein</fullName>
    </submittedName>
</protein>
<evidence type="ECO:0000313" key="2">
    <source>
        <dbReference type="EMBL" id="KAB2815907.1"/>
    </source>
</evidence>
<feature type="transmembrane region" description="Helical" evidence="1">
    <location>
        <begin position="12"/>
        <end position="33"/>
    </location>
</feature>
<dbReference type="AlphaFoldDB" id="A0A6L3ZEM7"/>
<keyword evidence="1" id="KW-1133">Transmembrane helix</keyword>
<keyword evidence="1" id="KW-0812">Transmembrane</keyword>
<feature type="transmembrane region" description="Helical" evidence="1">
    <location>
        <begin position="45"/>
        <end position="66"/>
    </location>
</feature>
<proteinExistence type="predicted"/>
<feature type="transmembrane region" description="Helical" evidence="1">
    <location>
        <begin position="73"/>
        <end position="94"/>
    </location>
</feature>
<keyword evidence="1" id="KW-0472">Membrane</keyword>
<evidence type="ECO:0000256" key="1">
    <source>
        <dbReference type="SAM" id="Phobius"/>
    </source>
</evidence>
<evidence type="ECO:0000313" key="3">
    <source>
        <dbReference type="Proteomes" id="UP000484164"/>
    </source>
</evidence>
<sequence>MFSLTLKKRPHFIPLISFTAFFLFISYLIWSYGVPEDLELIEFELKIIGLGLIGDLTFNYLFVLGLRNKLKFLIVLMRILLTLYGLGLLWFAYSFTTDVLLETLDNPYRSVREIIEVLTFLIILLVHGFSEIWLISRRPHHIHMNRIEEDSDMEVIDNPW</sequence>
<name>A0A6L3ZEM7_9FLAO</name>
<dbReference type="EMBL" id="WBVQ01000002">
    <property type="protein sequence ID" value="KAB2815907.1"/>
    <property type="molecule type" value="Genomic_DNA"/>
</dbReference>
<keyword evidence="3" id="KW-1185">Reference proteome</keyword>
<organism evidence="2 3">
    <name type="scientific">Phaeocystidibacter marisrubri</name>
    <dbReference type="NCBI Taxonomy" id="1577780"/>
    <lineage>
        <taxon>Bacteria</taxon>
        <taxon>Pseudomonadati</taxon>
        <taxon>Bacteroidota</taxon>
        <taxon>Flavobacteriia</taxon>
        <taxon>Flavobacteriales</taxon>
        <taxon>Phaeocystidibacteraceae</taxon>
        <taxon>Phaeocystidibacter</taxon>
    </lineage>
</organism>
<dbReference type="Proteomes" id="UP000484164">
    <property type="component" value="Unassembled WGS sequence"/>
</dbReference>
<accession>A0A6L3ZEM7</accession>
<gene>
    <name evidence="2" type="ORF">F8C82_09425</name>
</gene>
<dbReference type="RefSeq" id="WP_151693336.1">
    <property type="nucleotide sequence ID" value="NZ_BMGX01000001.1"/>
</dbReference>
<reference evidence="2 3" key="1">
    <citation type="submission" date="2019-10" db="EMBL/GenBank/DDBJ databases">
        <title>Genome sequence of Phaeocystidibacter marisrubri JCM30614 (type strain).</title>
        <authorList>
            <person name="Bowman J.P."/>
        </authorList>
    </citation>
    <scope>NUCLEOTIDE SEQUENCE [LARGE SCALE GENOMIC DNA]</scope>
    <source>
        <strain evidence="2 3">JCM 30614</strain>
    </source>
</reference>